<dbReference type="PANTHER" id="PTHR31468">
    <property type="entry name" value="1,3-BETA-GLUCANOSYLTRANSFERASE GAS1"/>
    <property type="match status" value="1"/>
</dbReference>
<dbReference type="Pfam" id="PF07983">
    <property type="entry name" value="X8"/>
    <property type="match status" value="1"/>
</dbReference>
<dbReference type="Gene3D" id="1.20.58.1040">
    <property type="match status" value="1"/>
</dbReference>
<keyword evidence="3 9" id="KW-0336">GPI-anchor</keyword>
<dbReference type="GO" id="GO:0005886">
    <property type="term" value="C:plasma membrane"/>
    <property type="evidence" value="ECO:0007669"/>
    <property type="project" value="UniProtKB-SubCell"/>
</dbReference>
<dbReference type="GO" id="GO:0071970">
    <property type="term" value="P:fungal-type cell wall (1-&gt;3)-beta-D-glucan biosynthetic process"/>
    <property type="evidence" value="ECO:0007669"/>
    <property type="project" value="TreeGrafter"/>
</dbReference>
<accession>A0A1B7NV45</accession>
<dbReference type="SMART" id="SM00768">
    <property type="entry name" value="X8"/>
    <property type="match status" value="1"/>
</dbReference>
<gene>
    <name evidence="12" type="ORF">ACJ72_05036</name>
</gene>
<dbReference type="EMBL" id="LGUA01000657">
    <property type="protein sequence ID" value="OAX80623.1"/>
    <property type="molecule type" value="Genomic_DNA"/>
</dbReference>
<keyword evidence="7" id="KW-0325">Glycoprotein</keyword>
<keyword evidence="13" id="KW-1185">Reference proteome</keyword>
<evidence type="ECO:0000256" key="5">
    <source>
        <dbReference type="ARBA" id="ARBA00023136"/>
    </source>
</evidence>
<evidence type="ECO:0000256" key="6">
    <source>
        <dbReference type="ARBA" id="ARBA00023157"/>
    </source>
</evidence>
<organism evidence="12 13">
    <name type="scientific">Emergomyces africanus</name>
    <dbReference type="NCBI Taxonomy" id="1955775"/>
    <lineage>
        <taxon>Eukaryota</taxon>
        <taxon>Fungi</taxon>
        <taxon>Dikarya</taxon>
        <taxon>Ascomycota</taxon>
        <taxon>Pezizomycotina</taxon>
        <taxon>Eurotiomycetes</taxon>
        <taxon>Eurotiomycetidae</taxon>
        <taxon>Onygenales</taxon>
        <taxon>Ajellomycetaceae</taxon>
        <taxon>Emergomyces</taxon>
    </lineage>
</organism>
<dbReference type="SUPFAM" id="SSF51445">
    <property type="entry name" value="(Trans)glycosidases"/>
    <property type="match status" value="1"/>
</dbReference>
<dbReference type="PANTHER" id="PTHR31468:SF2">
    <property type="entry name" value="1,3-BETA-GLUCANOSYLTRANSFERASE GAS1"/>
    <property type="match status" value="1"/>
</dbReference>
<evidence type="ECO:0000256" key="3">
    <source>
        <dbReference type="ARBA" id="ARBA00022622"/>
    </source>
</evidence>
<comment type="caution">
    <text evidence="12">The sequence shown here is derived from an EMBL/GenBank/DDBJ whole genome shotgun (WGS) entry which is preliminary data.</text>
</comment>
<keyword evidence="10" id="KW-0812">Transmembrane</keyword>
<evidence type="ECO:0000259" key="11">
    <source>
        <dbReference type="SMART" id="SM00768"/>
    </source>
</evidence>
<evidence type="ECO:0000256" key="9">
    <source>
        <dbReference type="RuleBase" id="RU361209"/>
    </source>
</evidence>
<evidence type="ECO:0000313" key="12">
    <source>
        <dbReference type="EMBL" id="OAX80623.1"/>
    </source>
</evidence>
<dbReference type="OrthoDB" id="421038at2759"/>
<feature type="domain" description="X8" evidence="11">
    <location>
        <begin position="160"/>
        <end position="250"/>
    </location>
</feature>
<keyword evidence="5 9" id="KW-0472">Membrane</keyword>
<dbReference type="GO" id="GO:0042124">
    <property type="term" value="F:1,3-beta-glucanosyltransferase activity"/>
    <property type="evidence" value="ECO:0007669"/>
    <property type="project" value="TreeGrafter"/>
</dbReference>
<dbReference type="Proteomes" id="UP000091918">
    <property type="component" value="Unassembled WGS sequence"/>
</dbReference>
<name>A0A1B7NV45_9EURO</name>
<evidence type="ECO:0000256" key="1">
    <source>
        <dbReference type="ARBA" id="ARBA00004609"/>
    </source>
</evidence>
<keyword evidence="4" id="KW-0732">Signal</keyword>
<protein>
    <recommendedName>
        <fullName evidence="9">1,3-beta-glucanosyltransferase</fullName>
        <ecNumber evidence="9">2.4.1.-</ecNumber>
    </recommendedName>
</protein>
<evidence type="ECO:0000256" key="10">
    <source>
        <dbReference type="SAM" id="Phobius"/>
    </source>
</evidence>
<comment type="similarity">
    <text evidence="2 9">Belongs to the glycosyl hydrolase 72 family.</text>
</comment>
<dbReference type="GO" id="GO:0031505">
    <property type="term" value="P:fungal-type cell wall organization"/>
    <property type="evidence" value="ECO:0007669"/>
    <property type="project" value="TreeGrafter"/>
</dbReference>
<feature type="non-terminal residue" evidence="12">
    <location>
        <position position="1"/>
    </location>
</feature>
<keyword evidence="10" id="KW-1133">Transmembrane helix</keyword>
<proteinExistence type="inferred from homology"/>
<evidence type="ECO:0000256" key="4">
    <source>
        <dbReference type="ARBA" id="ARBA00022729"/>
    </source>
</evidence>
<evidence type="ECO:0000256" key="8">
    <source>
        <dbReference type="ARBA" id="ARBA00023288"/>
    </source>
</evidence>
<keyword evidence="9" id="KW-0808">Transferase</keyword>
<evidence type="ECO:0000256" key="2">
    <source>
        <dbReference type="ARBA" id="ARBA00007528"/>
    </source>
</evidence>
<comment type="subcellular location">
    <subcellularLocation>
        <location evidence="1 9">Cell membrane</location>
        <topology evidence="1 9">Lipid-anchor</topology>
        <topology evidence="1 9">GPI-anchor</topology>
    </subcellularLocation>
</comment>
<dbReference type="STRING" id="1658172.A0A1B7NV45"/>
<sequence length="312" mass="33667">REESIDFWGYNIYSWCGDSSFKESGYDKVVKEFSTYSVPVFFAEYGCNEVRPRKFTDVPVMYGPLMTPVLSGGIVYMYFQEQNNYGLVDIKDDKVKPRVDFENYKGQITKVNPKGVNMKDYTSQNEELQKCPDISSGWKASPSLPPSPNKELCSCMVKSLSCTAKSSLSPKELGEKFGVVCGLGKNVCAGIAKNPEEGIYGAYSMCDPHEQLAFAYDTYYKQQNMARDACDFGGAAHLQTPTKATGACANLLKQAGDDGTGSVTSSPNGGPASGTKSSAAFATTIPAFNMGLLSVGAYVVCGVLAGMGIILM</sequence>
<comment type="function">
    <text evidence="9">Splits internally a 1,3-beta-glucan molecule and transfers the newly generated reducing end (the donor) to the non-reducing end of another 1,3-beta-glucan molecule (the acceptor) forming a 1,3-beta linkage, resulting in the elongation of 1,3-beta-glucan chains in the cell wall.</text>
</comment>
<keyword evidence="8 9" id="KW-0449">Lipoprotein</keyword>
<evidence type="ECO:0000256" key="7">
    <source>
        <dbReference type="ARBA" id="ARBA00023180"/>
    </source>
</evidence>
<feature type="transmembrane region" description="Helical" evidence="10">
    <location>
        <begin position="287"/>
        <end position="311"/>
    </location>
</feature>
<reference evidence="12 13" key="1">
    <citation type="submission" date="2015-07" db="EMBL/GenBank/DDBJ databases">
        <title>Emmonsia species relationships and genome sequence.</title>
        <authorList>
            <person name="Cuomo C.A."/>
            <person name="Schwartz I.S."/>
            <person name="Kenyon C."/>
            <person name="de Hoog G.S."/>
            <person name="Govender N.P."/>
            <person name="Botha A."/>
            <person name="Moreno L."/>
            <person name="de Vries M."/>
            <person name="Munoz J.F."/>
            <person name="Stielow J.B."/>
        </authorList>
    </citation>
    <scope>NUCLEOTIDE SEQUENCE [LARGE SCALE GENOMIC DNA]</scope>
    <source>
        <strain evidence="12 13">CBS 136260</strain>
    </source>
</reference>
<dbReference type="GO" id="GO:0098552">
    <property type="term" value="C:side of membrane"/>
    <property type="evidence" value="ECO:0007669"/>
    <property type="project" value="UniProtKB-KW"/>
</dbReference>
<dbReference type="InterPro" id="IPR004886">
    <property type="entry name" value="Glucanosyltransferase"/>
</dbReference>
<dbReference type="Gene3D" id="3.20.20.80">
    <property type="entry name" value="Glycosidases"/>
    <property type="match status" value="1"/>
</dbReference>
<keyword evidence="6" id="KW-1015">Disulfide bond</keyword>
<dbReference type="Pfam" id="PF03198">
    <property type="entry name" value="Glyco_hydro_72"/>
    <property type="match status" value="1"/>
</dbReference>
<dbReference type="InterPro" id="IPR017853">
    <property type="entry name" value="GH"/>
</dbReference>
<dbReference type="EC" id="2.4.1.-" evidence="9"/>
<dbReference type="InterPro" id="IPR012946">
    <property type="entry name" value="X8"/>
</dbReference>
<evidence type="ECO:0000313" key="13">
    <source>
        <dbReference type="Proteomes" id="UP000091918"/>
    </source>
</evidence>
<dbReference type="AlphaFoldDB" id="A0A1B7NV45"/>